<dbReference type="InterPro" id="IPR005807">
    <property type="entry name" value="SecE_bac"/>
</dbReference>
<dbReference type="Pfam" id="PF00584">
    <property type="entry name" value="SecE"/>
    <property type="match status" value="1"/>
</dbReference>
<dbReference type="PANTHER" id="PTHR33910">
    <property type="entry name" value="PROTEIN TRANSLOCASE SUBUNIT SECE"/>
    <property type="match status" value="1"/>
</dbReference>
<evidence type="ECO:0000256" key="8">
    <source>
        <dbReference type="ARBA" id="ARBA00023136"/>
    </source>
</evidence>
<keyword evidence="4 9" id="KW-0812">Transmembrane</keyword>
<dbReference type="GO" id="GO:0006605">
    <property type="term" value="P:protein targeting"/>
    <property type="evidence" value="ECO:0007669"/>
    <property type="project" value="UniProtKB-UniRule"/>
</dbReference>
<feature type="transmembrane region" description="Helical" evidence="9">
    <location>
        <begin position="7"/>
        <end position="24"/>
    </location>
</feature>
<dbReference type="Proteomes" id="UP000036027">
    <property type="component" value="Unassembled WGS sequence"/>
</dbReference>
<protein>
    <recommendedName>
        <fullName evidence="9">Protein translocase subunit SecE</fullName>
    </recommendedName>
</protein>
<evidence type="ECO:0000256" key="6">
    <source>
        <dbReference type="ARBA" id="ARBA00022989"/>
    </source>
</evidence>
<evidence type="ECO:0000256" key="7">
    <source>
        <dbReference type="ARBA" id="ARBA00023010"/>
    </source>
</evidence>
<comment type="function">
    <text evidence="9">Essential subunit of the Sec protein translocation channel SecYEG. Clamps together the 2 halves of SecY. May contact the channel plug during translocation.</text>
</comment>
<evidence type="ECO:0000256" key="1">
    <source>
        <dbReference type="ARBA" id="ARBA00004370"/>
    </source>
</evidence>
<dbReference type="STRING" id="1470200.PL75_09835"/>
<comment type="similarity">
    <text evidence="9">Belongs to the SecE/SEC61-gamma family.</text>
</comment>
<dbReference type="AlphaFoldDB" id="A0A0J0YPU8"/>
<dbReference type="PANTHER" id="PTHR33910:SF1">
    <property type="entry name" value="PROTEIN TRANSLOCASE SUBUNIT SECE"/>
    <property type="match status" value="1"/>
</dbReference>
<keyword evidence="5 9" id="KW-0653">Protein transport</keyword>
<dbReference type="NCBIfam" id="TIGR00964">
    <property type="entry name" value="secE_bact"/>
    <property type="match status" value="1"/>
</dbReference>
<proteinExistence type="inferred from homology"/>
<dbReference type="Gene3D" id="1.20.5.1030">
    <property type="entry name" value="Preprotein translocase secy subunit"/>
    <property type="match status" value="1"/>
</dbReference>
<evidence type="ECO:0000313" key="11">
    <source>
        <dbReference type="Proteomes" id="UP000036027"/>
    </source>
</evidence>
<dbReference type="GO" id="GO:0009306">
    <property type="term" value="P:protein secretion"/>
    <property type="evidence" value="ECO:0007669"/>
    <property type="project" value="UniProtKB-UniRule"/>
</dbReference>
<sequence>MVDIFKLGIAIALVLGGLWAFYGFANYPNYIRALFPVFGVVLGLIIIFYWCGFGRSFIRYVHDSVSEFKKVVWPARNDAVRMTMFVIAFVAVLSVFIYLVDALISWLFFDILLKRG</sequence>
<comment type="subcellular location">
    <subcellularLocation>
        <location evidence="1">Membrane</location>
    </subcellularLocation>
</comment>
<dbReference type="HAMAP" id="MF_00422">
    <property type="entry name" value="SecE"/>
    <property type="match status" value="1"/>
</dbReference>
<comment type="caution">
    <text evidence="10">The sequence shown here is derived from an EMBL/GenBank/DDBJ whole genome shotgun (WGS) entry which is preliminary data.</text>
</comment>
<dbReference type="GO" id="GO:0005886">
    <property type="term" value="C:plasma membrane"/>
    <property type="evidence" value="ECO:0007669"/>
    <property type="project" value="UniProtKB-UniRule"/>
</dbReference>
<feature type="transmembrane region" description="Helical" evidence="9">
    <location>
        <begin position="30"/>
        <end position="51"/>
    </location>
</feature>
<comment type="caution">
    <text evidence="9">Lacks conserved residue(s) required for the propagation of feature annotation.</text>
</comment>
<keyword evidence="2 9" id="KW-0813">Transport</keyword>
<dbReference type="PATRIC" id="fig|1470200.3.peg.983"/>
<evidence type="ECO:0000313" key="10">
    <source>
        <dbReference type="EMBL" id="KLT72162.1"/>
    </source>
</evidence>
<evidence type="ECO:0000256" key="3">
    <source>
        <dbReference type="ARBA" id="ARBA00022475"/>
    </source>
</evidence>
<gene>
    <name evidence="9" type="primary">secE</name>
    <name evidence="10" type="ORF">PL75_09835</name>
</gene>
<accession>A0A0J0YPU8</accession>
<dbReference type="GO" id="GO:0043952">
    <property type="term" value="P:protein transport by the Sec complex"/>
    <property type="evidence" value="ECO:0007669"/>
    <property type="project" value="UniProtKB-UniRule"/>
</dbReference>
<evidence type="ECO:0000256" key="4">
    <source>
        <dbReference type="ARBA" id="ARBA00022692"/>
    </source>
</evidence>
<evidence type="ECO:0000256" key="9">
    <source>
        <dbReference type="HAMAP-Rule" id="MF_00422"/>
    </source>
</evidence>
<reference evidence="10 11" key="1">
    <citation type="submission" date="2014-11" db="EMBL/GenBank/DDBJ databases">
        <title>Genome of a novel goose pathogen.</title>
        <authorList>
            <person name="Hansen C.M."/>
            <person name="Hueffer K."/>
            <person name="Choi S.C."/>
        </authorList>
    </citation>
    <scope>NUCLEOTIDE SEQUENCE [LARGE SCALE GENOMIC DNA]</scope>
    <source>
        <strain evidence="10 11">KH1503</strain>
    </source>
</reference>
<keyword evidence="3 9" id="KW-1003">Cell membrane</keyword>
<dbReference type="GO" id="GO:0008320">
    <property type="term" value="F:protein transmembrane transporter activity"/>
    <property type="evidence" value="ECO:0007669"/>
    <property type="project" value="UniProtKB-UniRule"/>
</dbReference>
<keyword evidence="11" id="KW-1185">Reference proteome</keyword>
<comment type="subunit">
    <text evidence="9">Component of the Sec protein translocase complex. Heterotrimer consisting of SecY, SecE and SecG subunits. The heterotrimers can form oligomers, although 1 heterotrimer is thought to be able to translocate proteins. Interacts with the ribosome. Interacts with SecDF, and other proteins may be involved. Interacts with SecA.</text>
</comment>
<dbReference type="InterPro" id="IPR038379">
    <property type="entry name" value="SecE_sf"/>
</dbReference>
<organism evidence="10 11">
    <name type="scientific">Neisseria arctica</name>
    <dbReference type="NCBI Taxonomy" id="1470200"/>
    <lineage>
        <taxon>Bacteria</taxon>
        <taxon>Pseudomonadati</taxon>
        <taxon>Pseudomonadota</taxon>
        <taxon>Betaproteobacteria</taxon>
        <taxon>Neisseriales</taxon>
        <taxon>Neisseriaceae</taxon>
        <taxon>Neisseria</taxon>
    </lineage>
</organism>
<dbReference type="EMBL" id="JTDO01000019">
    <property type="protein sequence ID" value="KLT72162.1"/>
    <property type="molecule type" value="Genomic_DNA"/>
</dbReference>
<keyword evidence="8 9" id="KW-0472">Membrane</keyword>
<dbReference type="GO" id="GO:0065002">
    <property type="term" value="P:intracellular protein transmembrane transport"/>
    <property type="evidence" value="ECO:0007669"/>
    <property type="project" value="UniProtKB-UniRule"/>
</dbReference>
<evidence type="ECO:0000256" key="5">
    <source>
        <dbReference type="ARBA" id="ARBA00022927"/>
    </source>
</evidence>
<dbReference type="InterPro" id="IPR001901">
    <property type="entry name" value="Translocase_SecE/Sec61-g"/>
</dbReference>
<keyword evidence="7 9" id="KW-0811">Translocation</keyword>
<name>A0A0J0YPU8_9NEIS</name>
<keyword evidence="6 9" id="KW-1133">Transmembrane helix</keyword>
<feature type="transmembrane region" description="Helical" evidence="9">
    <location>
        <begin position="85"/>
        <end position="109"/>
    </location>
</feature>
<evidence type="ECO:0000256" key="2">
    <source>
        <dbReference type="ARBA" id="ARBA00022448"/>
    </source>
</evidence>